<feature type="transmembrane region" description="Helical" evidence="6">
    <location>
        <begin position="248"/>
        <end position="267"/>
    </location>
</feature>
<evidence type="ECO:0000256" key="4">
    <source>
        <dbReference type="ARBA" id="ARBA00022989"/>
    </source>
</evidence>
<accession>A0A7S3DNR3</accession>
<keyword evidence="5 6" id="KW-0472">Membrane</keyword>
<comment type="subcellular location">
    <subcellularLocation>
        <location evidence="1">Membrane</location>
        <topology evidence="1">Multi-pass membrane protein</topology>
    </subcellularLocation>
</comment>
<reference evidence="8" key="1">
    <citation type="submission" date="2021-01" db="EMBL/GenBank/DDBJ databases">
        <authorList>
            <person name="Corre E."/>
            <person name="Pelletier E."/>
            <person name="Niang G."/>
            <person name="Scheremetjew M."/>
            <person name="Finn R."/>
            <person name="Kale V."/>
            <person name="Holt S."/>
            <person name="Cochrane G."/>
            <person name="Meng A."/>
            <person name="Brown T."/>
            <person name="Cohen L."/>
        </authorList>
    </citation>
    <scope>NUCLEOTIDE SEQUENCE</scope>
    <source>
        <strain evidence="8">CCMP125</strain>
    </source>
</reference>
<protein>
    <recommendedName>
        <fullName evidence="9">Peroxisomal membrane protein MPV17</fullName>
    </recommendedName>
</protein>
<evidence type="ECO:0000256" key="6">
    <source>
        <dbReference type="RuleBase" id="RU363053"/>
    </source>
</evidence>
<gene>
    <name evidence="8" type="ORF">APAL1065_LOCUS10383</name>
</gene>
<dbReference type="InterPro" id="IPR007248">
    <property type="entry name" value="Mpv17_PMP22"/>
</dbReference>
<evidence type="ECO:0000256" key="1">
    <source>
        <dbReference type="ARBA" id="ARBA00004141"/>
    </source>
</evidence>
<dbReference type="PANTHER" id="PTHR11266:SF17">
    <property type="entry name" value="PROTEIN MPV17"/>
    <property type="match status" value="1"/>
</dbReference>
<dbReference type="GO" id="GO:0005737">
    <property type="term" value="C:cytoplasm"/>
    <property type="evidence" value="ECO:0007669"/>
    <property type="project" value="TreeGrafter"/>
</dbReference>
<evidence type="ECO:0000256" key="3">
    <source>
        <dbReference type="ARBA" id="ARBA00022692"/>
    </source>
</evidence>
<feature type="chain" id="PRO_5030516248" description="Peroxisomal membrane protein MPV17" evidence="7">
    <location>
        <begin position="31"/>
        <end position="276"/>
    </location>
</feature>
<sequence length="276" mass="30276">MYKLQKRTSPIQVLVLGLLVLCSGVAQAFAHSNIKLQRPATFLQSSTGTSLPLTLKRSLTIRGGEQTEDETETTESALTPTKSALSMSSIFACIGKSYGSALASRPIITKSVTASVIFGISDYLAQKFEAKFDDKPLKLNWTRAMTSMAVGLLYFGPAAHAWYDMIFKVFPGTGLLSTLQKAAMGQMFFGPSFTCIFFATSLWQSGQFTLGNWFQKIRQDLPGAWLAGVGFWPLVDLVSYSFVPVQYIPLFVNMCSLVWTIYLSVIANRGSAPKPE</sequence>
<dbReference type="AlphaFoldDB" id="A0A7S3DNR3"/>
<comment type="similarity">
    <text evidence="2 6">Belongs to the peroxisomal membrane protein PXMP2/4 family.</text>
</comment>
<name>A0A7S3DNR3_9STRA</name>
<dbReference type="PANTHER" id="PTHR11266">
    <property type="entry name" value="PEROXISOMAL MEMBRANE PROTEIN 2, PXMP2 MPV17"/>
    <property type="match status" value="1"/>
</dbReference>
<dbReference type="GO" id="GO:0016020">
    <property type="term" value="C:membrane"/>
    <property type="evidence" value="ECO:0007669"/>
    <property type="project" value="UniProtKB-SubCell"/>
</dbReference>
<evidence type="ECO:0000313" key="8">
    <source>
        <dbReference type="EMBL" id="CAD9962166.1"/>
    </source>
</evidence>
<keyword evidence="4 6" id="KW-1133">Transmembrane helix</keyword>
<dbReference type="Pfam" id="PF04117">
    <property type="entry name" value="Mpv17_PMP22"/>
    <property type="match status" value="1"/>
</dbReference>
<dbReference type="EMBL" id="HBHT01015570">
    <property type="protein sequence ID" value="CAD9962166.1"/>
    <property type="molecule type" value="Transcribed_RNA"/>
</dbReference>
<feature type="transmembrane region" description="Helical" evidence="6">
    <location>
        <begin position="145"/>
        <end position="163"/>
    </location>
</feature>
<evidence type="ECO:0000256" key="5">
    <source>
        <dbReference type="ARBA" id="ARBA00023136"/>
    </source>
</evidence>
<evidence type="ECO:0000256" key="2">
    <source>
        <dbReference type="ARBA" id="ARBA00006824"/>
    </source>
</evidence>
<feature type="transmembrane region" description="Helical" evidence="6">
    <location>
        <begin position="183"/>
        <end position="203"/>
    </location>
</feature>
<keyword evidence="7" id="KW-0732">Signal</keyword>
<feature type="signal peptide" evidence="7">
    <location>
        <begin position="1"/>
        <end position="30"/>
    </location>
</feature>
<feature type="transmembrane region" description="Helical" evidence="6">
    <location>
        <begin position="224"/>
        <end position="242"/>
    </location>
</feature>
<evidence type="ECO:0000256" key="7">
    <source>
        <dbReference type="SAM" id="SignalP"/>
    </source>
</evidence>
<evidence type="ECO:0008006" key="9">
    <source>
        <dbReference type="Google" id="ProtNLM"/>
    </source>
</evidence>
<proteinExistence type="inferred from homology"/>
<keyword evidence="3 6" id="KW-0812">Transmembrane</keyword>
<organism evidence="8">
    <name type="scientific">Entomoneis paludosa</name>
    <dbReference type="NCBI Taxonomy" id="265537"/>
    <lineage>
        <taxon>Eukaryota</taxon>
        <taxon>Sar</taxon>
        <taxon>Stramenopiles</taxon>
        <taxon>Ochrophyta</taxon>
        <taxon>Bacillariophyta</taxon>
        <taxon>Bacillariophyceae</taxon>
        <taxon>Bacillariophycidae</taxon>
        <taxon>Entomoneidaceae</taxon>
        <taxon>Entomoneis</taxon>
    </lineage>
</organism>